<sequence>MSTFDFTPLFRSTIGYDRLPRLLEMALRDSDGGNGYPPYNIEQFGEDDYRISMAVAGFGEDDIELTVQEGLLIIKGQTKQEEPEGNYLYKGIARRGFERRFRLEDHVKVTEASLVNGMLVVELKREIPEAMKPKTIAIKRGDSPKAITSKKAA</sequence>
<dbReference type="InterPro" id="IPR002068">
    <property type="entry name" value="A-crystallin/Hsp20_dom"/>
</dbReference>
<reference evidence="5 6" key="1">
    <citation type="submission" date="2017-03" db="EMBL/GenBank/DDBJ databases">
        <authorList>
            <person name="Afonso C.L."/>
            <person name="Miller P.J."/>
            <person name="Scott M.A."/>
            <person name="Spackman E."/>
            <person name="Goraichik I."/>
            <person name="Dimitrov K.M."/>
            <person name="Suarez D.L."/>
            <person name="Swayne D.E."/>
        </authorList>
    </citation>
    <scope>NUCLEOTIDE SEQUENCE [LARGE SCALE GENOMIC DNA]</scope>
    <source>
        <strain evidence="5 6">CECT 7691</strain>
    </source>
</reference>
<proteinExistence type="inferred from homology"/>
<protein>
    <submittedName>
        <fullName evidence="5">Small heat shock protein IbpA</fullName>
    </submittedName>
</protein>
<dbReference type="FunCoup" id="A0A1Y5RWW4">
    <property type="interactions" value="145"/>
</dbReference>
<dbReference type="PROSITE" id="PS01031">
    <property type="entry name" value="SHSP"/>
    <property type="match status" value="1"/>
</dbReference>
<evidence type="ECO:0000256" key="2">
    <source>
        <dbReference type="PROSITE-ProRule" id="PRU00285"/>
    </source>
</evidence>
<evidence type="ECO:0000256" key="3">
    <source>
        <dbReference type="RuleBase" id="RU003616"/>
    </source>
</evidence>
<dbReference type="CDD" id="cd06470">
    <property type="entry name" value="ACD_IbpA-B_like"/>
    <property type="match status" value="1"/>
</dbReference>
<dbReference type="Pfam" id="PF00011">
    <property type="entry name" value="HSP20"/>
    <property type="match status" value="1"/>
</dbReference>
<dbReference type="RefSeq" id="WP_085883494.1">
    <property type="nucleotide sequence ID" value="NZ_FWFR01000001.1"/>
</dbReference>
<evidence type="ECO:0000313" key="6">
    <source>
        <dbReference type="Proteomes" id="UP000193200"/>
    </source>
</evidence>
<evidence type="ECO:0000259" key="4">
    <source>
        <dbReference type="PROSITE" id="PS01031"/>
    </source>
</evidence>
<keyword evidence="1 5" id="KW-0346">Stress response</keyword>
<organism evidence="5 6">
    <name type="scientific">Oceanibacterium hippocampi</name>
    <dbReference type="NCBI Taxonomy" id="745714"/>
    <lineage>
        <taxon>Bacteria</taxon>
        <taxon>Pseudomonadati</taxon>
        <taxon>Pseudomonadota</taxon>
        <taxon>Alphaproteobacteria</taxon>
        <taxon>Sneathiellales</taxon>
        <taxon>Sneathiellaceae</taxon>
        <taxon>Oceanibacterium</taxon>
    </lineage>
</organism>
<accession>A0A1Y5RWW4</accession>
<comment type="similarity">
    <text evidence="2 3">Belongs to the small heat shock protein (HSP20) family.</text>
</comment>
<dbReference type="Proteomes" id="UP000193200">
    <property type="component" value="Unassembled WGS sequence"/>
</dbReference>
<dbReference type="AlphaFoldDB" id="A0A1Y5RWW4"/>
<dbReference type="EMBL" id="FWFR01000001">
    <property type="protein sequence ID" value="SLN26864.1"/>
    <property type="molecule type" value="Genomic_DNA"/>
</dbReference>
<evidence type="ECO:0000256" key="1">
    <source>
        <dbReference type="ARBA" id="ARBA00023016"/>
    </source>
</evidence>
<name>A0A1Y5RWW4_9PROT</name>
<gene>
    <name evidence="5" type="primary">ibpA_2</name>
    <name evidence="5" type="ORF">OCH7691_00853</name>
</gene>
<dbReference type="InterPro" id="IPR037913">
    <property type="entry name" value="ACD_IbpA/B"/>
</dbReference>
<dbReference type="InParanoid" id="A0A1Y5RWW4"/>
<dbReference type="SUPFAM" id="SSF49764">
    <property type="entry name" value="HSP20-like chaperones"/>
    <property type="match status" value="1"/>
</dbReference>
<feature type="domain" description="SHSP" evidence="4">
    <location>
        <begin position="30"/>
        <end position="141"/>
    </location>
</feature>
<dbReference type="InterPro" id="IPR008978">
    <property type="entry name" value="HSP20-like_chaperone"/>
</dbReference>
<keyword evidence="6" id="KW-1185">Reference proteome</keyword>
<evidence type="ECO:0000313" key="5">
    <source>
        <dbReference type="EMBL" id="SLN26864.1"/>
    </source>
</evidence>
<dbReference type="PANTHER" id="PTHR47062">
    <property type="match status" value="1"/>
</dbReference>
<dbReference type="Gene3D" id="2.60.40.790">
    <property type="match status" value="1"/>
</dbReference>
<dbReference type="PANTHER" id="PTHR47062:SF1">
    <property type="entry name" value="SMALL HEAT SHOCK PROTEIN IBPA"/>
    <property type="match status" value="1"/>
</dbReference>
<dbReference type="OrthoDB" id="9810618at2"/>